<dbReference type="EMBL" id="BOMS01000110">
    <property type="protein sequence ID" value="GIE70770.1"/>
    <property type="molecule type" value="Genomic_DNA"/>
</dbReference>
<keyword evidence="2" id="KW-1185">Reference proteome</keyword>
<proteinExistence type="predicted"/>
<protein>
    <submittedName>
        <fullName evidence="1">Uncharacterized protein</fullName>
    </submittedName>
</protein>
<organism evidence="1 2">
    <name type="scientific">Actinoplanes palleronii</name>
    <dbReference type="NCBI Taxonomy" id="113570"/>
    <lineage>
        <taxon>Bacteria</taxon>
        <taxon>Bacillati</taxon>
        <taxon>Actinomycetota</taxon>
        <taxon>Actinomycetes</taxon>
        <taxon>Micromonosporales</taxon>
        <taxon>Micromonosporaceae</taxon>
        <taxon>Actinoplanes</taxon>
    </lineage>
</organism>
<gene>
    <name evidence="1" type="ORF">Apa02nite_068780</name>
</gene>
<reference evidence="1 2" key="1">
    <citation type="submission" date="2021-01" db="EMBL/GenBank/DDBJ databases">
        <title>Whole genome shotgun sequence of Actinoplanes palleronii NBRC 14916.</title>
        <authorList>
            <person name="Komaki H."/>
            <person name="Tamura T."/>
        </authorList>
    </citation>
    <scope>NUCLEOTIDE SEQUENCE [LARGE SCALE GENOMIC DNA]</scope>
    <source>
        <strain evidence="1 2">NBRC 14916</strain>
    </source>
</reference>
<accession>A0ABQ4BJH1</accession>
<name>A0ABQ4BJH1_9ACTN</name>
<evidence type="ECO:0000313" key="2">
    <source>
        <dbReference type="Proteomes" id="UP000624709"/>
    </source>
</evidence>
<dbReference type="RefSeq" id="WP_203828769.1">
    <property type="nucleotide sequence ID" value="NZ_BAAATY010000018.1"/>
</dbReference>
<comment type="caution">
    <text evidence="1">The sequence shown here is derived from an EMBL/GenBank/DDBJ whole genome shotgun (WGS) entry which is preliminary data.</text>
</comment>
<dbReference type="Proteomes" id="UP000624709">
    <property type="component" value="Unassembled WGS sequence"/>
</dbReference>
<sequence length="79" mass="8477">MSACPTTALGRTECAQLLIDQMARIGGETGEGCEITVSTAPPLVTSPYGANGYECPHGTTYWIEPTSEQIMRWNQAGVR</sequence>
<evidence type="ECO:0000313" key="1">
    <source>
        <dbReference type="EMBL" id="GIE70770.1"/>
    </source>
</evidence>